<gene>
    <name evidence="2" type="ORF">CCAP1982_LOCUS9788</name>
</gene>
<dbReference type="AlphaFoldDB" id="A0A811URF5"/>
<evidence type="ECO:0000313" key="2">
    <source>
        <dbReference type="EMBL" id="CAD7001291.1"/>
    </source>
</evidence>
<sequence>MEAIAKDLKRAEPPTKTGWNDQKRYVRKELKFHAGQIRGTAGKPSLHQKLSTSEQTIVAITGMKNNIEGSDGISSQGLEPPCTTESELVMETSVNGSPQQTTAKSIRNCRKKVPSSSKRKDTSMILKAEVKVQKELLKRIRRIEDNTRALNKNFTILNNSKGQELEEIKTNDRN</sequence>
<dbReference type="Proteomes" id="UP000606786">
    <property type="component" value="Unassembled WGS sequence"/>
</dbReference>
<protein>
    <submittedName>
        <fullName evidence="2">(Mediterranean fruit fly) hypothetical protein</fullName>
    </submittedName>
</protein>
<accession>A0A811URF5</accession>
<reference evidence="2" key="1">
    <citation type="submission" date="2020-11" db="EMBL/GenBank/DDBJ databases">
        <authorList>
            <person name="Whitehead M."/>
        </authorList>
    </citation>
    <scope>NUCLEOTIDE SEQUENCE</scope>
    <source>
        <strain evidence="2">EGII</strain>
    </source>
</reference>
<comment type="caution">
    <text evidence="2">The sequence shown here is derived from an EMBL/GenBank/DDBJ whole genome shotgun (WGS) entry which is preliminary data.</text>
</comment>
<feature type="compositionally biased region" description="Basic and acidic residues" evidence="1">
    <location>
        <begin position="1"/>
        <end position="13"/>
    </location>
</feature>
<name>A0A811URF5_CERCA</name>
<dbReference type="EMBL" id="CAJHJT010000023">
    <property type="protein sequence ID" value="CAD7001291.1"/>
    <property type="molecule type" value="Genomic_DNA"/>
</dbReference>
<keyword evidence="3" id="KW-1185">Reference proteome</keyword>
<proteinExistence type="predicted"/>
<organism evidence="2 3">
    <name type="scientific">Ceratitis capitata</name>
    <name type="common">Mediterranean fruit fly</name>
    <name type="synonym">Tephritis capitata</name>
    <dbReference type="NCBI Taxonomy" id="7213"/>
    <lineage>
        <taxon>Eukaryota</taxon>
        <taxon>Metazoa</taxon>
        <taxon>Ecdysozoa</taxon>
        <taxon>Arthropoda</taxon>
        <taxon>Hexapoda</taxon>
        <taxon>Insecta</taxon>
        <taxon>Pterygota</taxon>
        <taxon>Neoptera</taxon>
        <taxon>Endopterygota</taxon>
        <taxon>Diptera</taxon>
        <taxon>Brachycera</taxon>
        <taxon>Muscomorpha</taxon>
        <taxon>Tephritoidea</taxon>
        <taxon>Tephritidae</taxon>
        <taxon>Ceratitis</taxon>
        <taxon>Ceratitis</taxon>
    </lineage>
</organism>
<evidence type="ECO:0000313" key="3">
    <source>
        <dbReference type="Proteomes" id="UP000606786"/>
    </source>
</evidence>
<feature type="region of interest" description="Disordered" evidence="1">
    <location>
        <begin position="1"/>
        <end position="23"/>
    </location>
</feature>
<evidence type="ECO:0000256" key="1">
    <source>
        <dbReference type="SAM" id="MobiDB-lite"/>
    </source>
</evidence>